<proteinExistence type="predicted"/>
<gene>
    <name evidence="1" type="ORF">BST47_17805</name>
</gene>
<reference evidence="1 2" key="1">
    <citation type="submission" date="2017-02" db="EMBL/GenBank/DDBJ databases">
        <title>The new phylogeny of genus Mycobacterium.</title>
        <authorList>
            <person name="Tortoli E."/>
            <person name="Trovato A."/>
            <person name="Cirillo D.M."/>
        </authorList>
    </citation>
    <scope>NUCLEOTIDE SEQUENCE [LARGE SCALE GENOMIC DNA]</scope>
    <source>
        <strain evidence="1 2">DSM 44338</strain>
    </source>
</reference>
<evidence type="ECO:0000313" key="1">
    <source>
        <dbReference type="EMBL" id="ORB63889.1"/>
    </source>
</evidence>
<dbReference type="Proteomes" id="UP000192411">
    <property type="component" value="Unassembled WGS sequence"/>
</dbReference>
<sequence length="90" mass="10187">MHMTPTEPAERTSENLDAVARRFLRSEFASQIYSDWPIDRRIEAYLRHYEASAFLTDGYSYNLLLERVMANIGPAVRDGVLPAPGSSDLP</sequence>
<organism evidence="1 2">
    <name type="scientific">Mycolicibacterium tusciae</name>
    <dbReference type="NCBI Taxonomy" id="75922"/>
    <lineage>
        <taxon>Bacteria</taxon>
        <taxon>Bacillati</taxon>
        <taxon>Actinomycetota</taxon>
        <taxon>Actinomycetes</taxon>
        <taxon>Mycobacteriales</taxon>
        <taxon>Mycobacteriaceae</taxon>
        <taxon>Mycolicibacterium</taxon>
    </lineage>
</organism>
<accession>A0A1X0JLX3</accession>
<dbReference type="STRING" id="75922.BST47_17805"/>
<name>A0A1X0JLX3_9MYCO</name>
<dbReference type="EMBL" id="MVIM01000009">
    <property type="protein sequence ID" value="ORB63889.1"/>
    <property type="molecule type" value="Genomic_DNA"/>
</dbReference>
<evidence type="ECO:0000313" key="2">
    <source>
        <dbReference type="Proteomes" id="UP000192411"/>
    </source>
</evidence>
<comment type="caution">
    <text evidence="1">The sequence shown here is derived from an EMBL/GenBank/DDBJ whole genome shotgun (WGS) entry which is preliminary data.</text>
</comment>
<keyword evidence="2" id="KW-1185">Reference proteome</keyword>
<protein>
    <submittedName>
        <fullName evidence="1">Uncharacterized protein</fullName>
    </submittedName>
</protein>
<dbReference type="AlphaFoldDB" id="A0A1X0JLX3"/>